<protein>
    <submittedName>
        <fullName evidence="2">Periplasmic nitrate reductase, NapE protein</fullName>
    </submittedName>
</protein>
<evidence type="ECO:0000313" key="2">
    <source>
        <dbReference type="EMBL" id="MFC4308185.1"/>
    </source>
</evidence>
<dbReference type="InterPro" id="IPR010649">
    <property type="entry name" value="NapE_TorE"/>
</dbReference>
<keyword evidence="1" id="KW-1133">Transmembrane helix</keyword>
<comment type="caution">
    <text evidence="2">The sequence shown here is derived from an EMBL/GenBank/DDBJ whole genome shotgun (WGS) entry which is preliminary data.</text>
</comment>
<sequence>MQVEKRRELAVFIFLTFIVAPILSVLIVAGYGFAVWMVQLIAGPPSV</sequence>
<name>A0ABV8SLE7_9GAMM</name>
<dbReference type="EMBL" id="JBHSDU010000001">
    <property type="protein sequence ID" value="MFC4308185.1"/>
    <property type="molecule type" value="Genomic_DNA"/>
</dbReference>
<proteinExistence type="predicted"/>
<dbReference type="NCBIfam" id="TIGR02973">
    <property type="entry name" value="nitrate_rd_NapE"/>
    <property type="match status" value="1"/>
</dbReference>
<dbReference type="RefSeq" id="WP_380595103.1">
    <property type="nucleotide sequence ID" value="NZ_JBHSDU010000001.1"/>
</dbReference>
<dbReference type="Pfam" id="PF06796">
    <property type="entry name" value="NapE"/>
    <property type="match status" value="1"/>
</dbReference>
<dbReference type="InterPro" id="IPR004448">
    <property type="entry name" value="Nitrate_reductase_NapE"/>
</dbReference>
<dbReference type="Proteomes" id="UP001595904">
    <property type="component" value="Unassembled WGS sequence"/>
</dbReference>
<evidence type="ECO:0000313" key="3">
    <source>
        <dbReference type="Proteomes" id="UP001595904"/>
    </source>
</evidence>
<reference evidence="3" key="1">
    <citation type="journal article" date="2019" name="Int. J. Syst. Evol. Microbiol.">
        <title>The Global Catalogue of Microorganisms (GCM) 10K type strain sequencing project: providing services to taxonomists for standard genome sequencing and annotation.</title>
        <authorList>
            <consortium name="The Broad Institute Genomics Platform"/>
            <consortium name="The Broad Institute Genome Sequencing Center for Infectious Disease"/>
            <person name="Wu L."/>
            <person name="Ma J."/>
        </authorList>
    </citation>
    <scope>NUCLEOTIDE SEQUENCE [LARGE SCALE GENOMIC DNA]</scope>
    <source>
        <strain evidence="3">CGMCC 1.10759</strain>
    </source>
</reference>
<evidence type="ECO:0000256" key="1">
    <source>
        <dbReference type="SAM" id="Phobius"/>
    </source>
</evidence>
<keyword evidence="1" id="KW-0472">Membrane</keyword>
<keyword evidence="3" id="KW-1185">Reference proteome</keyword>
<accession>A0ABV8SLE7</accession>
<feature type="transmembrane region" description="Helical" evidence="1">
    <location>
        <begin position="12"/>
        <end position="38"/>
    </location>
</feature>
<keyword evidence="1" id="KW-0812">Transmembrane</keyword>
<organism evidence="2 3">
    <name type="scientific">Steroidobacter flavus</name>
    <dbReference type="NCBI Taxonomy" id="1842136"/>
    <lineage>
        <taxon>Bacteria</taxon>
        <taxon>Pseudomonadati</taxon>
        <taxon>Pseudomonadota</taxon>
        <taxon>Gammaproteobacteria</taxon>
        <taxon>Steroidobacterales</taxon>
        <taxon>Steroidobacteraceae</taxon>
        <taxon>Steroidobacter</taxon>
    </lineage>
</organism>
<gene>
    <name evidence="2" type="primary">napE</name>
    <name evidence="2" type="ORF">ACFPN2_03735</name>
</gene>